<gene>
    <name evidence="5" type="ORF">SAMN05444165_4506</name>
</gene>
<dbReference type="InterPro" id="IPR020904">
    <property type="entry name" value="Sc_DH/Rdtase_CS"/>
</dbReference>
<dbReference type="SUPFAM" id="SSF51735">
    <property type="entry name" value="NAD(P)-binding Rossmann-fold domains"/>
    <property type="match status" value="1"/>
</dbReference>
<dbReference type="GO" id="GO:0016491">
    <property type="term" value="F:oxidoreductase activity"/>
    <property type="evidence" value="ECO:0007669"/>
    <property type="project" value="UniProtKB-KW"/>
</dbReference>
<sequence length="327" mass="35040">MQSEFRLGNAFAGGMRMPCLPVHRAALRHPEPDSPPMMIDKRKDDPTMSHTPRKTFLITGVSSGFGRAFAEAALNDGHRVVGTVRGDAARQAFEALAPGRAHGIVLELTEFDAIAPAIDRITDQVGQIDVLVNNAGYGYEGTLEESPLADLRHQFDVNVFAAVATIKAVLPAMRTRRAGHIVNVTSMGGFITMPGIAYYCGSKFALEGISESLAKEVAGFGIKVTALAPGSFRTDWAGRSMVRAGRSIPDYDALFSPIRAAREAKSGKQSGDPVKAAQALLKLVEAEDPPVHLLLGNDALNLVREKLAALGDEITSWEAVSRSTDFD</sequence>
<dbReference type="NCBIfam" id="NF004824">
    <property type="entry name" value="PRK06180.1"/>
    <property type="match status" value="1"/>
</dbReference>
<keyword evidence="6" id="KW-1185">Reference proteome</keyword>
<evidence type="ECO:0000313" key="6">
    <source>
        <dbReference type="Proteomes" id="UP000185151"/>
    </source>
</evidence>
<dbReference type="CDD" id="cd05374">
    <property type="entry name" value="17beta-HSD-like_SDR_c"/>
    <property type="match status" value="1"/>
</dbReference>
<dbReference type="PROSITE" id="PS00061">
    <property type="entry name" value="ADH_SHORT"/>
    <property type="match status" value="1"/>
</dbReference>
<dbReference type="AlphaFoldDB" id="A0A1N6KS94"/>
<dbReference type="Gene3D" id="3.40.50.720">
    <property type="entry name" value="NAD(P)-binding Rossmann-like Domain"/>
    <property type="match status" value="1"/>
</dbReference>
<dbReference type="PANTHER" id="PTHR43976:SF16">
    <property type="entry name" value="SHORT-CHAIN DEHYDROGENASE_REDUCTASE FAMILY PROTEIN"/>
    <property type="match status" value="1"/>
</dbReference>
<evidence type="ECO:0000256" key="4">
    <source>
        <dbReference type="SAM" id="MobiDB-lite"/>
    </source>
</evidence>
<dbReference type="Proteomes" id="UP000185151">
    <property type="component" value="Unassembled WGS sequence"/>
</dbReference>
<dbReference type="InterPro" id="IPR002347">
    <property type="entry name" value="SDR_fam"/>
</dbReference>
<accession>A0A1N6KS94</accession>
<protein>
    <submittedName>
        <fullName evidence="5">Short-chain dehydrogenase</fullName>
    </submittedName>
</protein>
<evidence type="ECO:0000313" key="5">
    <source>
        <dbReference type="EMBL" id="SIO59404.1"/>
    </source>
</evidence>
<evidence type="ECO:0000256" key="1">
    <source>
        <dbReference type="ARBA" id="ARBA00006484"/>
    </source>
</evidence>
<reference evidence="5 6" key="1">
    <citation type="submission" date="2016-11" db="EMBL/GenBank/DDBJ databases">
        <authorList>
            <person name="Jaros S."/>
            <person name="Januszkiewicz K."/>
            <person name="Wedrychowicz H."/>
        </authorList>
    </citation>
    <scope>NUCLEOTIDE SEQUENCE [LARGE SCALE GENOMIC DNA]</scope>
    <source>
        <strain evidence="5 6">GAS95</strain>
    </source>
</reference>
<feature type="region of interest" description="Disordered" evidence="4">
    <location>
        <begin position="28"/>
        <end position="50"/>
    </location>
</feature>
<dbReference type="PRINTS" id="PR00080">
    <property type="entry name" value="SDRFAMILY"/>
</dbReference>
<evidence type="ECO:0000256" key="2">
    <source>
        <dbReference type="ARBA" id="ARBA00023002"/>
    </source>
</evidence>
<evidence type="ECO:0000256" key="3">
    <source>
        <dbReference type="RuleBase" id="RU000363"/>
    </source>
</evidence>
<proteinExistence type="inferred from homology"/>
<dbReference type="Pfam" id="PF00106">
    <property type="entry name" value="adh_short"/>
    <property type="match status" value="1"/>
</dbReference>
<name>A0A1N6KS94_9BURK</name>
<keyword evidence="2" id="KW-0560">Oxidoreductase</keyword>
<dbReference type="PANTHER" id="PTHR43976">
    <property type="entry name" value="SHORT CHAIN DEHYDROGENASE"/>
    <property type="match status" value="1"/>
</dbReference>
<dbReference type="PRINTS" id="PR00081">
    <property type="entry name" value="GDHRDH"/>
</dbReference>
<comment type="similarity">
    <text evidence="1 3">Belongs to the short-chain dehydrogenases/reductases (SDR) family.</text>
</comment>
<organism evidence="5 6">
    <name type="scientific">Paraburkholderia phenazinium</name>
    <dbReference type="NCBI Taxonomy" id="60549"/>
    <lineage>
        <taxon>Bacteria</taxon>
        <taxon>Pseudomonadati</taxon>
        <taxon>Pseudomonadota</taxon>
        <taxon>Betaproteobacteria</taxon>
        <taxon>Burkholderiales</taxon>
        <taxon>Burkholderiaceae</taxon>
        <taxon>Paraburkholderia</taxon>
    </lineage>
</organism>
<dbReference type="InterPro" id="IPR036291">
    <property type="entry name" value="NAD(P)-bd_dom_sf"/>
</dbReference>
<dbReference type="EMBL" id="FSRU01000002">
    <property type="protein sequence ID" value="SIO59404.1"/>
    <property type="molecule type" value="Genomic_DNA"/>
</dbReference>
<dbReference type="InterPro" id="IPR051911">
    <property type="entry name" value="SDR_oxidoreductase"/>
</dbReference>